<evidence type="ECO:0000313" key="9">
    <source>
        <dbReference type="Proteomes" id="UP000563524"/>
    </source>
</evidence>
<dbReference type="AlphaFoldDB" id="A0A840I560"/>
<dbReference type="InterPro" id="IPR037185">
    <property type="entry name" value="EmrE-like"/>
</dbReference>
<feature type="transmembrane region" description="Helical" evidence="6">
    <location>
        <begin position="142"/>
        <end position="162"/>
    </location>
</feature>
<accession>A0A840I560</accession>
<feature type="transmembrane region" description="Helical" evidence="6">
    <location>
        <begin position="240"/>
        <end position="259"/>
    </location>
</feature>
<protein>
    <submittedName>
        <fullName evidence="8">O-acetylserine/cysteine efflux transporter</fullName>
    </submittedName>
</protein>
<keyword evidence="9" id="KW-1185">Reference proteome</keyword>
<evidence type="ECO:0000256" key="6">
    <source>
        <dbReference type="SAM" id="Phobius"/>
    </source>
</evidence>
<feature type="transmembrane region" description="Helical" evidence="6">
    <location>
        <begin position="174"/>
        <end position="193"/>
    </location>
</feature>
<evidence type="ECO:0000313" key="8">
    <source>
        <dbReference type="EMBL" id="MBB4660096.1"/>
    </source>
</evidence>
<sequence>MKPAYIALLIGITLAWGLHFTVVKASIDGMPPFAYAAARMGLVALLLTPFRRWHPGRMGGVVLAGACFGGLNYAFMFHGLTLTTASVSAVVIESYVPIATLFSIVFLKERVGWRRLLGMSVALGGVMVIATGRSDATGSDNLALGAALIVLAATSEAAGAIFVKRLEGIEALDLLAWFGVVGFVLTGTLSFFFEEGQLAPVTGQIDWLLLGALAYSVLVASIFGHASYYFLIQRVPVSQLAPSGLLCSFFAVGFGVLLLDEPLSGRFLVGGAMTLAGVGFVLLRESAKSAPPPEALAEAP</sequence>
<keyword evidence="3 6" id="KW-0812">Transmembrane</keyword>
<gene>
    <name evidence="8" type="ORF">GGQ59_002640</name>
</gene>
<evidence type="ECO:0000256" key="1">
    <source>
        <dbReference type="ARBA" id="ARBA00004141"/>
    </source>
</evidence>
<keyword evidence="4 6" id="KW-1133">Transmembrane helix</keyword>
<comment type="caution">
    <text evidence="8">The sequence shown here is derived from an EMBL/GenBank/DDBJ whole genome shotgun (WGS) entry which is preliminary data.</text>
</comment>
<dbReference type="EMBL" id="JACHOB010000006">
    <property type="protein sequence ID" value="MBB4660096.1"/>
    <property type="molecule type" value="Genomic_DNA"/>
</dbReference>
<dbReference type="Pfam" id="PF00892">
    <property type="entry name" value="EamA"/>
    <property type="match status" value="2"/>
</dbReference>
<dbReference type="InterPro" id="IPR000620">
    <property type="entry name" value="EamA_dom"/>
</dbReference>
<feature type="transmembrane region" description="Helical" evidence="6">
    <location>
        <begin position="33"/>
        <end position="50"/>
    </location>
</feature>
<dbReference type="Proteomes" id="UP000563524">
    <property type="component" value="Unassembled WGS sequence"/>
</dbReference>
<comment type="similarity">
    <text evidence="2">Belongs to the EamA transporter family.</text>
</comment>
<keyword evidence="5 6" id="KW-0472">Membrane</keyword>
<evidence type="ECO:0000259" key="7">
    <source>
        <dbReference type="Pfam" id="PF00892"/>
    </source>
</evidence>
<evidence type="ECO:0000256" key="4">
    <source>
        <dbReference type="ARBA" id="ARBA00022989"/>
    </source>
</evidence>
<feature type="transmembrane region" description="Helical" evidence="6">
    <location>
        <begin position="265"/>
        <end position="283"/>
    </location>
</feature>
<dbReference type="InterPro" id="IPR050638">
    <property type="entry name" value="AA-Vitamin_Transporters"/>
</dbReference>
<feature type="transmembrane region" description="Helical" evidence="6">
    <location>
        <begin position="62"/>
        <end position="80"/>
    </location>
</feature>
<proteinExistence type="inferred from homology"/>
<name>A0A840I560_9PROT</name>
<organism evidence="8 9">
    <name type="scientific">Parvularcula dongshanensis</name>
    <dbReference type="NCBI Taxonomy" id="1173995"/>
    <lineage>
        <taxon>Bacteria</taxon>
        <taxon>Pseudomonadati</taxon>
        <taxon>Pseudomonadota</taxon>
        <taxon>Alphaproteobacteria</taxon>
        <taxon>Parvularculales</taxon>
        <taxon>Parvularculaceae</taxon>
        <taxon>Parvularcula</taxon>
    </lineage>
</organism>
<dbReference type="SUPFAM" id="SSF103481">
    <property type="entry name" value="Multidrug resistance efflux transporter EmrE"/>
    <property type="match status" value="2"/>
</dbReference>
<feature type="domain" description="EamA" evidence="7">
    <location>
        <begin position="144"/>
        <end position="282"/>
    </location>
</feature>
<evidence type="ECO:0000256" key="5">
    <source>
        <dbReference type="ARBA" id="ARBA00023136"/>
    </source>
</evidence>
<dbReference type="PANTHER" id="PTHR32322">
    <property type="entry name" value="INNER MEMBRANE TRANSPORTER"/>
    <property type="match status" value="1"/>
</dbReference>
<evidence type="ECO:0000256" key="3">
    <source>
        <dbReference type="ARBA" id="ARBA00022692"/>
    </source>
</evidence>
<feature type="domain" description="EamA" evidence="7">
    <location>
        <begin position="6"/>
        <end position="130"/>
    </location>
</feature>
<feature type="transmembrane region" description="Helical" evidence="6">
    <location>
        <begin position="86"/>
        <end position="106"/>
    </location>
</feature>
<evidence type="ECO:0000256" key="2">
    <source>
        <dbReference type="ARBA" id="ARBA00007362"/>
    </source>
</evidence>
<dbReference type="GO" id="GO:0016020">
    <property type="term" value="C:membrane"/>
    <property type="evidence" value="ECO:0007669"/>
    <property type="project" value="UniProtKB-SubCell"/>
</dbReference>
<comment type="subcellular location">
    <subcellularLocation>
        <location evidence="1">Membrane</location>
        <topology evidence="1">Multi-pass membrane protein</topology>
    </subcellularLocation>
</comment>
<dbReference type="RefSeq" id="WP_183819338.1">
    <property type="nucleotide sequence ID" value="NZ_JACHOB010000006.1"/>
</dbReference>
<reference evidence="8 9" key="1">
    <citation type="submission" date="2020-08" db="EMBL/GenBank/DDBJ databases">
        <title>Genomic Encyclopedia of Type Strains, Phase IV (KMG-IV): sequencing the most valuable type-strain genomes for metagenomic binning, comparative biology and taxonomic classification.</title>
        <authorList>
            <person name="Goeker M."/>
        </authorList>
    </citation>
    <scope>NUCLEOTIDE SEQUENCE [LARGE SCALE GENOMIC DNA]</scope>
    <source>
        <strain evidence="8 9">DSM 102850</strain>
    </source>
</reference>
<feature type="transmembrane region" description="Helical" evidence="6">
    <location>
        <begin position="205"/>
        <end position="228"/>
    </location>
</feature>
<feature type="transmembrane region" description="Helical" evidence="6">
    <location>
        <begin position="113"/>
        <end position="130"/>
    </location>
</feature>
<dbReference type="PANTHER" id="PTHR32322:SF2">
    <property type="entry name" value="EAMA DOMAIN-CONTAINING PROTEIN"/>
    <property type="match status" value="1"/>
</dbReference>